<dbReference type="Pfam" id="PF07995">
    <property type="entry name" value="GSDH"/>
    <property type="match status" value="1"/>
</dbReference>
<protein>
    <submittedName>
        <fullName evidence="4">PQQ-dependent sugar dehydrogenase</fullName>
    </submittedName>
</protein>
<keyword evidence="2" id="KW-0732">Signal</keyword>
<dbReference type="InterPro" id="IPR011042">
    <property type="entry name" value="6-blade_b-propeller_TolB-like"/>
</dbReference>
<name>A0ABT3GA78_9BACT</name>
<accession>A0ABT3GA78</accession>
<dbReference type="InterPro" id="IPR036852">
    <property type="entry name" value="Peptidase_S8/S53_dom_sf"/>
</dbReference>
<sequence length="791" mass="83480">MKTVLLAASLLTATTSFAAFPTLQLKPVAVGQFNSPTTVTHAGDGSGRLFITDQRGKIHILEDGAVLPAPFLDLSAKLVTEQAGFDERGLLGLAFHPGYSGEGPGAGRFYVFYSAPSPDSPGPANNPVNCRSVIAEYRVSASNPNLADPLTERVLLSFNKPQFNHNGGELAFGPDDGFLYISTGDGGSSNDDDVGHTGGSSSRPPGALGNAQDVTRLLGKLLRIDPLGTDGPGGQYGIPASNPFVLADIPAVDERKEIYAYGLRNPWRFSFDSGGAHRMFLPDVGQGKFEEVNLLVAGGNYGWSRFEGPFDFDVTTPSTGPYVTPIAAYAHPGQAGSTGLLPIGLSITGGHVYRGSEMPSLDGKYIFGDWSTSFGSPAGTLLGLEETTPGNFTLSKLDIVGGNPIGRYIPAFGIDEAGEVYVATRTMLAPSATLSDGTPSGQLFKLVEAEVENLQLPADRDNSIYSERTENSNGQGDLFAGLIANFSGMRRALIRFDLSGLPPGSSVATAAVTIEVNKVGTPTGGNFDFTLHRLTRDWGEGNSSGTGTGAPAAAGEATWLQSAFGSQSWTTAGGDFVAAASATASVGAPDFYTWSSPGLVTDVQGWLSQPATRFGWILRGNEVTPSAKVFTSRHSANGPVLTVSYYTPPALTRREAWERQFFKPGQFIDPDGDADADRIAALLEYGWDLDPTLRQDLSAFLQITLSPSSAAVAFRRDPRAVDLEYRLETSPDLAVWTPVVTSTAGALPTGPAYVSEGADPLNAATRRVVASIPLTPASQKALFVRLSMRRL</sequence>
<dbReference type="SUPFAM" id="SSF52743">
    <property type="entry name" value="Subtilisin-like"/>
    <property type="match status" value="1"/>
</dbReference>
<dbReference type="InterPro" id="IPR012938">
    <property type="entry name" value="Glc/Sorbosone_DH"/>
</dbReference>
<dbReference type="Gene3D" id="2.120.10.30">
    <property type="entry name" value="TolB, C-terminal domain"/>
    <property type="match status" value="1"/>
</dbReference>
<evidence type="ECO:0000313" key="4">
    <source>
        <dbReference type="EMBL" id="MCW1916753.1"/>
    </source>
</evidence>
<reference evidence="4" key="1">
    <citation type="submission" date="2022-10" db="EMBL/GenBank/DDBJ databases">
        <title>Luteolibacter sp. GHJ8, whole genome shotgun sequencing project.</title>
        <authorList>
            <person name="Zhao G."/>
            <person name="Shen L."/>
        </authorList>
    </citation>
    <scope>NUCLEOTIDE SEQUENCE</scope>
    <source>
        <strain evidence="4">GHJ8</strain>
    </source>
</reference>
<proteinExistence type="predicted"/>
<feature type="domain" description="Glucose/Sorbosone dehydrogenase" evidence="3">
    <location>
        <begin position="34"/>
        <end position="368"/>
    </location>
</feature>
<gene>
    <name evidence="4" type="ORF">OJ996_24410</name>
</gene>
<dbReference type="PANTHER" id="PTHR19328">
    <property type="entry name" value="HEDGEHOG-INTERACTING PROTEIN"/>
    <property type="match status" value="1"/>
</dbReference>
<dbReference type="PANTHER" id="PTHR19328:SF75">
    <property type="entry name" value="ALDOSE SUGAR DEHYDROGENASE YLII"/>
    <property type="match status" value="1"/>
</dbReference>
<evidence type="ECO:0000259" key="3">
    <source>
        <dbReference type="Pfam" id="PF07995"/>
    </source>
</evidence>
<dbReference type="InterPro" id="IPR011041">
    <property type="entry name" value="Quinoprot_gluc/sorb_DH_b-prop"/>
</dbReference>
<evidence type="ECO:0000256" key="2">
    <source>
        <dbReference type="SAM" id="SignalP"/>
    </source>
</evidence>
<dbReference type="RefSeq" id="WP_264516343.1">
    <property type="nucleotide sequence ID" value="NZ_JAPDDR010000018.1"/>
</dbReference>
<organism evidence="4 5">
    <name type="scientific">Luteolibacter rhizosphaerae</name>
    <dbReference type="NCBI Taxonomy" id="2989719"/>
    <lineage>
        <taxon>Bacteria</taxon>
        <taxon>Pseudomonadati</taxon>
        <taxon>Verrucomicrobiota</taxon>
        <taxon>Verrucomicrobiia</taxon>
        <taxon>Verrucomicrobiales</taxon>
        <taxon>Verrucomicrobiaceae</taxon>
        <taxon>Luteolibacter</taxon>
    </lineage>
</organism>
<dbReference type="Proteomes" id="UP001165653">
    <property type="component" value="Unassembled WGS sequence"/>
</dbReference>
<dbReference type="NCBIfam" id="NF033679">
    <property type="entry name" value="DNRLRE_dom"/>
    <property type="match status" value="1"/>
</dbReference>
<dbReference type="EMBL" id="JAPDDR010000018">
    <property type="protein sequence ID" value="MCW1916753.1"/>
    <property type="molecule type" value="Genomic_DNA"/>
</dbReference>
<feature type="chain" id="PRO_5047254917" evidence="2">
    <location>
        <begin position="19"/>
        <end position="791"/>
    </location>
</feature>
<comment type="caution">
    <text evidence="4">The sequence shown here is derived from an EMBL/GenBank/DDBJ whole genome shotgun (WGS) entry which is preliminary data.</text>
</comment>
<evidence type="ECO:0000313" key="5">
    <source>
        <dbReference type="Proteomes" id="UP001165653"/>
    </source>
</evidence>
<feature type="region of interest" description="Disordered" evidence="1">
    <location>
        <begin position="182"/>
        <end position="210"/>
    </location>
</feature>
<dbReference type="SUPFAM" id="SSF50952">
    <property type="entry name" value="Soluble quinoprotein glucose dehydrogenase"/>
    <property type="match status" value="1"/>
</dbReference>
<keyword evidence="5" id="KW-1185">Reference proteome</keyword>
<evidence type="ECO:0000256" key="1">
    <source>
        <dbReference type="SAM" id="MobiDB-lite"/>
    </source>
</evidence>
<feature type="signal peptide" evidence="2">
    <location>
        <begin position="1"/>
        <end position="18"/>
    </location>
</feature>